<feature type="domain" description="ABC3 transporter permease C-terminal" evidence="8">
    <location>
        <begin position="780"/>
        <end position="894"/>
    </location>
</feature>
<feature type="transmembrane region" description="Helical" evidence="7">
    <location>
        <begin position="21"/>
        <end position="41"/>
    </location>
</feature>
<evidence type="ECO:0000259" key="8">
    <source>
        <dbReference type="Pfam" id="PF02687"/>
    </source>
</evidence>
<evidence type="ECO:0000259" key="9">
    <source>
        <dbReference type="Pfam" id="PF12704"/>
    </source>
</evidence>
<keyword evidence="4 7" id="KW-1133">Transmembrane helix</keyword>
<dbReference type="InterPro" id="IPR003838">
    <property type="entry name" value="ABC3_permease_C"/>
</dbReference>
<feature type="transmembrane region" description="Helical" evidence="7">
    <location>
        <begin position="868"/>
        <end position="889"/>
    </location>
</feature>
<dbReference type="RefSeq" id="WP_194536165.1">
    <property type="nucleotide sequence ID" value="NZ_JACEFB010000001.1"/>
</dbReference>
<keyword evidence="5 7" id="KW-0472">Membrane</keyword>
<evidence type="ECO:0000256" key="2">
    <source>
        <dbReference type="ARBA" id="ARBA00022475"/>
    </source>
</evidence>
<dbReference type="PANTHER" id="PTHR30572">
    <property type="entry name" value="MEMBRANE COMPONENT OF TRANSPORTER-RELATED"/>
    <property type="match status" value="1"/>
</dbReference>
<keyword evidence="2" id="KW-1003">Cell membrane</keyword>
<dbReference type="InterPro" id="IPR050250">
    <property type="entry name" value="Macrolide_Exporter_MacB"/>
</dbReference>
<feature type="transmembrane region" description="Helical" evidence="7">
    <location>
        <begin position="352"/>
        <end position="378"/>
    </location>
</feature>
<feature type="transmembrane region" description="Helical" evidence="7">
    <location>
        <begin position="483"/>
        <end position="505"/>
    </location>
</feature>
<feature type="domain" description="MacB-like periplasmic core" evidence="9">
    <location>
        <begin position="537"/>
        <end position="732"/>
    </location>
</feature>
<proteinExistence type="inferred from homology"/>
<accession>A0A7V8VBL2</accession>
<feature type="transmembrane region" description="Helical" evidence="7">
    <location>
        <begin position="408"/>
        <end position="431"/>
    </location>
</feature>
<organism evidence="10 11">
    <name type="scientific">Thermogemmata fonticola</name>
    <dbReference type="NCBI Taxonomy" id="2755323"/>
    <lineage>
        <taxon>Bacteria</taxon>
        <taxon>Pseudomonadati</taxon>
        <taxon>Planctomycetota</taxon>
        <taxon>Planctomycetia</taxon>
        <taxon>Gemmatales</taxon>
        <taxon>Gemmataceae</taxon>
        <taxon>Thermogemmata</taxon>
    </lineage>
</organism>
<evidence type="ECO:0000256" key="7">
    <source>
        <dbReference type="SAM" id="Phobius"/>
    </source>
</evidence>
<evidence type="ECO:0000256" key="1">
    <source>
        <dbReference type="ARBA" id="ARBA00004651"/>
    </source>
</evidence>
<comment type="similarity">
    <text evidence="6">Belongs to the ABC-4 integral membrane protein family.</text>
</comment>
<evidence type="ECO:0000313" key="10">
    <source>
        <dbReference type="EMBL" id="MBA2224742.1"/>
    </source>
</evidence>
<feature type="domain" description="ABC3 transporter permease C-terminal" evidence="8">
    <location>
        <begin position="312"/>
        <end position="435"/>
    </location>
</feature>
<dbReference type="GO" id="GO:0005886">
    <property type="term" value="C:plasma membrane"/>
    <property type="evidence" value="ECO:0007669"/>
    <property type="project" value="UniProtKB-SubCell"/>
</dbReference>
<dbReference type="Pfam" id="PF12704">
    <property type="entry name" value="MacB_PCD"/>
    <property type="match status" value="1"/>
</dbReference>
<dbReference type="GO" id="GO:0022857">
    <property type="term" value="F:transmembrane transporter activity"/>
    <property type="evidence" value="ECO:0007669"/>
    <property type="project" value="TreeGrafter"/>
</dbReference>
<evidence type="ECO:0000256" key="5">
    <source>
        <dbReference type="ARBA" id="ARBA00023136"/>
    </source>
</evidence>
<dbReference type="Pfam" id="PF02687">
    <property type="entry name" value="FtsX"/>
    <property type="match status" value="2"/>
</dbReference>
<dbReference type="Proteomes" id="UP000542342">
    <property type="component" value="Unassembled WGS sequence"/>
</dbReference>
<feature type="transmembrane region" description="Helical" evidence="7">
    <location>
        <begin position="770"/>
        <end position="798"/>
    </location>
</feature>
<name>A0A7V8VBL2_9BACT</name>
<evidence type="ECO:0000256" key="6">
    <source>
        <dbReference type="ARBA" id="ARBA00038076"/>
    </source>
</evidence>
<sequence>MAVTVYSLLSRRYLQVHWERGLLIVASIALGVATLISARILNRCIEIAAQDTTTPIDAAALYVSNGEAGVLRQLVREIRAARIPGLKAVEPLVYDRVTLPDLDNRSAVLLGAEVSSQILQSDNPLKVQVTPLAQLPRWQLLPILSAIQEGDFARAAELWDRLPGRLVVVSRSIYDALVRSGLQGKPLRLRHALRDVDCLVVGVVDFAPDSPLGSLGKNLIGMSVGQAARVVRPVPPAAALGGPLLEYAVEQNWTEKVNRIDLYLEPQADIETVGRLVNAVVAGRAAVRTPDAQRQSTQEVVGGLQLAFYICALGSMIVGLFLVYNAMVVTVAERQPDIGILRALGATRWQIVGLFTIMASLLGLLGAVVGIPLGILLAEMALWQFRDELASMFLNPEIQPERLDSRQAVWAVATGVVVAVLAAFLPALQAANDDPARAARRGLQRRTRLWKLLHYATCLLFIGGGLAAIALRHHLPSTRTGSIGGMAILLVGLLLAAPLIVQFLVPVLRPVVQVCCPFVVRLAFDNLARAPSRTGVVLGALAAGVALMFQTAGVGRSNEEPVIAWIDQVVQADYFVFNGNMMSANTSNSPMSAEVVEELRQLPGVDHVMAIRYSRPEYNGTIVYLLAVDAVDYVRATRERVPVGLPDLEKFLDLPGTNDVLVSENFARRHRVQVGDTITLPGPNGPLHFRMIGTVRDYSWSRGTVFLDRRRYAELFGDHLVDMCHVFLRPDAQGQQLGQLHLQNYAQSRGLFVTDRHSLRHFLTDLIQRLYLFAYAQQVVVGIVAALGVVTALLISVLQRRRELGLLLAVGATPLQVLLSVLAEALLLGVFGSLIGFLVGLPLEWYILHVIMVEESGFVFDIVVPWRQAGGIAAVAIGSAALAGLWPAWRAVRTRIPEVLQYE</sequence>
<protein>
    <submittedName>
        <fullName evidence="10">ABC transporter permease</fullName>
    </submittedName>
</protein>
<evidence type="ECO:0000313" key="11">
    <source>
        <dbReference type="Proteomes" id="UP000542342"/>
    </source>
</evidence>
<feature type="transmembrane region" description="Helical" evidence="7">
    <location>
        <begin position="306"/>
        <end position="331"/>
    </location>
</feature>
<keyword evidence="3 7" id="KW-0812">Transmembrane</keyword>
<comment type="caution">
    <text evidence="10">The sequence shown here is derived from an EMBL/GenBank/DDBJ whole genome shotgun (WGS) entry which is preliminary data.</text>
</comment>
<feature type="transmembrane region" description="Helical" evidence="7">
    <location>
        <begin position="452"/>
        <end position="471"/>
    </location>
</feature>
<reference evidence="10 11" key="1">
    <citation type="submission" date="2020-07" db="EMBL/GenBank/DDBJ databases">
        <title>Thermogemmata thermophila gen. nov., sp. nov., a novel moderate thermophilic planctomycete from a Kamchatka hot spring.</title>
        <authorList>
            <person name="Elcheninov A.G."/>
            <person name="Podosokorskaya O.A."/>
            <person name="Kovaleva O.L."/>
            <person name="Novikov A."/>
            <person name="Bonch-Osmolovskaya E.A."/>
            <person name="Toshchakov S.V."/>
            <person name="Kublanov I.V."/>
        </authorList>
    </citation>
    <scope>NUCLEOTIDE SEQUENCE [LARGE SCALE GENOMIC DNA]</scope>
    <source>
        <strain evidence="10 11">2918</strain>
    </source>
</reference>
<dbReference type="PANTHER" id="PTHR30572:SF4">
    <property type="entry name" value="ABC TRANSPORTER PERMEASE YTRF"/>
    <property type="match status" value="1"/>
</dbReference>
<evidence type="ECO:0000256" key="4">
    <source>
        <dbReference type="ARBA" id="ARBA00022989"/>
    </source>
</evidence>
<dbReference type="AlphaFoldDB" id="A0A7V8VBL2"/>
<evidence type="ECO:0000256" key="3">
    <source>
        <dbReference type="ARBA" id="ARBA00022692"/>
    </source>
</evidence>
<comment type="subcellular location">
    <subcellularLocation>
        <location evidence="1">Cell membrane</location>
        <topology evidence="1">Multi-pass membrane protein</topology>
    </subcellularLocation>
</comment>
<dbReference type="InterPro" id="IPR025857">
    <property type="entry name" value="MacB_PCD"/>
</dbReference>
<keyword evidence="11" id="KW-1185">Reference proteome</keyword>
<gene>
    <name evidence="10" type="ORF">H0921_01040</name>
</gene>
<dbReference type="EMBL" id="JACEFB010000001">
    <property type="protein sequence ID" value="MBA2224742.1"/>
    <property type="molecule type" value="Genomic_DNA"/>
</dbReference>